<dbReference type="RefSeq" id="WP_141632457.1">
    <property type="nucleotide sequence ID" value="NZ_VIGB01000003.1"/>
</dbReference>
<sequence length="284" mass="30244">MARILVTGATGQVGQRFVPRLVHWAGTDTVRVLVRDAARAEALARLGVEVVEGDLRDADDRAKALVGADSVVNVAAAFRDVPDEEAFEVNRDAAVELARQALAAGVTRFVQTSTNLVYAGGLGRPAHEDDELAPGPLFGAYAVSKAQAELAMRELDPALGLTMVRLAFVYGEGDSHLRDVVQRVASWPAHKRLAVVHHADASLALWRALSTPGAAGRAYNVMGDAPISAVELHQLHGVPLPADTAGRVDEDPWHGLVSTARIRAELGWRPLFPSVWTAQDAGAL</sequence>
<dbReference type="InterPro" id="IPR051783">
    <property type="entry name" value="NAD(P)-dependent_oxidoreduct"/>
</dbReference>
<dbReference type="AlphaFoldDB" id="A0A540VYA0"/>
<keyword evidence="3" id="KW-1185">Reference proteome</keyword>
<evidence type="ECO:0000313" key="3">
    <source>
        <dbReference type="Proteomes" id="UP000319103"/>
    </source>
</evidence>
<gene>
    <name evidence="2" type="ORF">E6W39_05060</name>
</gene>
<evidence type="ECO:0000313" key="2">
    <source>
        <dbReference type="EMBL" id="TQF01733.1"/>
    </source>
</evidence>
<dbReference type="Proteomes" id="UP000319103">
    <property type="component" value="Unassembled WGS sequence"/>
</dbReference>
<dbReference type="InterPro" id="IPR036291">
    <property type="entry name" value="NAD(P)-bd_dom_sf"/>
</dbReference>
<evidence type="ECO:0000259" key="1">
    <source>
        <dbReference type="Pfam" id="PF01370"/>
    </source>
</evidence>
<comment type="caution">
    <text evidence="2">The sequence shown here is derived from an EMBL/GenBank/DDBJ whole genome shotgun (WGS) entry which is preliminary data.</text>
</comment>
<proteinExistence type="predicted"/>
<dbReference type="Pfam" id="PF01370">
    <property type="entry name" value="Epimerase"/>
    <property type="match status" value="1"/>
</dbReference>
<dbReference type="SUPFAM" id="SSF51735">
    <property type="entry name" value="NAD(P)-binding Rossmann-fold domains"/>
    <property type="match status" value="1"/>
</dbReference>
<dbReference type="Gene3D" id="3.40.50.720">
    <property type="entry name" value="NAD(P)-binding Rossmann-like Domain"/>
    <property type="match status" value="1"/>
</dbReference>
<feature type="domain" description="NAD-dependent epimerase/dehydratase" evidence="1">
    <location>
        <begin position="4"/>
        <end position="185"/>
    </location>
</feature>
<reference evidence="2 3" key="1">
    <citation type="submission" date="2019-06" db="EMBL/GenBank/DDBJ databases">
        <title>Description of Kitasatospora acidophila sp. nov. isolated from pine grove soil, and reclassification of Streptomyces novaecaesareae to Kitasatospora novaeceasareae comb. nov.</title>
        <authorList>
            <person name="Kim M.J."/>
        </authorList>
    </citation>
    <scope>NUCLEOTIDE SEQUENCE [LARGE SCALE GENOMIC DNA]</scope>
    <source>
        <strain evidence="2 3">MMS16-CNU292</strain>
    </source>
</reference>
<protein>
    <submittedName>
        <fullName evidence="2">NAD(P)-dependent oxidoreductase</fullName>
    </submittedName>
</protein>
<dbReference type="GO" id="GO:0005737">
    <property type="term" value="C:cytoplasm"/>
    <property type="evidence" value="ECO:0007669"/>
    <property type="project" value="TreeGrafter"/>
</dbReference>
<name>A0A540VYA0_9ACTN</name>
<dbReference type="OrthoDB" id="9798669at2"/>
<dbReference type="EMBL" id="VIGB01000003">
    <property type="protein sequence ID" value="TQF01733.1"/>
    <property type="molecule type" value="Genomic_DNA"/>
</dbReference>
<organism evidence="2 3">
    <name type="scientific">Kitasatospora acidiphila</name>
    <dbReference type="NCBI Taxonomy" id="2567942"/>
    <lineage>
        <taxon>Bacteria</taxon>
        <taxon>Bacillati</taxon>
        <taxon>Actinomycetota</taxon>
        <taxon>Actinomycetes</taxon>
        <taxon>Kitasatosporales</taxon>
        <taxon>Streptomycetaceae</taxon>
        <taxon>Kitasatospora</taxon>
    </lineage>
</organism>
<dbReference type="GO" id="GO:0004029">
    <property type="term" value="F:aldehyde dehydrogenase (NAD+) activity"/>
    <property type="evidence" value="ECO:0007669"/>
    <property type="project" value="TreeGrafter"/>
</dbReference>
<dbReference type="PANTHER" id="PTHR48079">
    <property type="entry name" value="PROTEIN YEEZ"/>
    <property type="match status" value="1"/>
</dbReference>
<dbReference type="PANTHER" id="PTHR48079:SF6">
    <property type="entry name" value="NAD(P)-BINDING DOMAIN-CONTAINING PROTEIN-RELATED"/>
    <property type="match status" value="1"/>
</dbReference>
<accession>A0A540VYA0</accession>
<dbReference type="InterPro" id="IPR001509">
    <property type="entry name" value="Epimerase_deHydtase"/>
</dbReference>